<evidence type="ECO:0000313" key="1">
    <source>
        <dbReference type="EMBL" id="KXO00490.1"/>
    </source>
</evidence>
<gene>
    <name evidence="1" type="ORF">LS48_03535</name>
</gene>
<dbReference type="SUPFAM" id="SSF158446">
    <property type="entry name" value="IVS-encoded protein-like"/>
    <property type="match status" value="1"/>
</dbReference>
<keyword evidence="2" id="KW-1185">Reference proteome</keyword>
<dbReference type="GO" id="GO:0005840">
    <property type="term" value="C:ribosome"/>
    <property type="evidence" value="ECO:0007669"/>
    <property type="project" value="UniProtKB-KW"/>
</dbReference>
<keyword evidence="1" id="KW-0687">Ribonucleoprotein</keyword>
<dbReference type="AlphaFoldDB" id="A0A137RJY3"/>
<protein>
    <submittedName>
        <fullName evidence="1">S23 ribosomal protein</fullName>
    </submittedName>
</protein>
<evidence type="ECO:0000313" key="2">
    <source>
        <dbReference type="Proteomes" id="UP000070138"/>
    </source>
</evidence>
<accession>A0A137RJY3</accession>
<dbReference type="Gene3D" id="1.20.1440.60">
    <property type="entry name" value="23S rRNA-intervening sequence"/>
    <property type="match status" value="1"/>
</dbReference>
<sequence>MSYRNLQIWQLARLLVIDVHNMSLNLPAFEKFEVGSQIRRSVKSVKSNIVEGYGRRRYKQEYIRFMVFALSSNDETIDHLETLYETKSLKNEELYQDLHKRTKQLGIKINNFLQSIEKNHNKFDDLNDSMDTK</sequence>
<reference evidence="2" key="1">
    <citation type="submission" date="2014-10" db="EMBL/GenBank/DDBJ databases">
        <title>Genome sequencing of Vitellibacter sp. D-24.</title>
        <authorList>
            <person name="Thevarajoo S."/>
            <person name="Selvaratnam C."/>
            <person name="Goh K.M."/>
            <person name="Chong C.S."/>
        </authorList>
    </citation>
    <scope>NUCLEOTIDE SEQUENCE [LARGE SCALE GENOMIC DNA]</scope>
    <source>
        <strain evidence="2">D-24</strain>
    </source>
</reference>
<dbReference type="EMBL" id="JRWG01000002">
    <property type="protein sequence ID" value="KXO00490.1"/>
    <property type="molecule type" value="Genomic_DNA"/>
</dbReference>
<dbReference type="PANTHER" id="PTHR38471:SF2">
    <property type="entry name" value="FOUR HELIX BUNDLE PROTEIN"/>
    <property type="match status" value="1"/>
</dbReference>
<dbReference type="InterPro" id="IPR012657">
    <property type="entry name" value="23S_rRNA-intervening_sequence"/>
</dbReference>
<dbReference type="STRING" id="1548749.LS48_03535"/>
<name>A0A137RJY3_9FLAO</name>
<dbReference type="InterPro" id="IPR036583">
    <property type="entry name" value="23S_rRNA_IVS_sf"/>
</dbReference>
<keyword evidence="1" id="KW-0689">Ribosomal protein</keyword>
<dbReference type="OrthoDB" id="9811959at2"/>
<dbReference type="CDD" id="cd16377">
    <property type="entry name" value="23S_rRNA_IVP_like"/>
    <property type="match status" value="1"/>
</dbReference>
<dbReference type="PANTHER" id="PTHR38471">
    <property type="entry name" value="FOUR HELIX BUNDLE PROTEIN"/>
    <property type="match status" value="1"/>
</dbReference>
<comment type="caution">
    <text evidence="1">The sequence shown here is derived from an EMBL/GenBank/DDBJ whole genome shotgun (WGS) entry which is preliminary data.</text>
</comment>
<dbReference type="RefSeq" id="WP_062620034.1">
    <property type="nucleotide sequence ID" value="NZ_JRWG01000002.1"/>
</dbReference>
<proteinExistence type="predicted"/>
<dbReference type="Pfam" id="PF05635">
    <property type="entry name" value="23S_rRNA_IVP"/>
    <property type="match status" value="1"/>
</dbReference>
<reference evidence="1 2" key="2">
    <citation type="journal article" date="2016" name="Int. J. Syst. Evol. Microbiol.">
        <title>Vitellibacter aquimaris sp. nov., a marine bacterium isolated from seawater.</title>
        <authorList>
            <person name="Thevarajoo S."/>
            <person name="Selvaratnam C."/>
            <person name="Goh K.M."/>
            <person name="Hong K.W."/>
            <person name="Chan X.Y."/>
            <person name="Chan K.G."/>
            <person name="Chong C.S."/>
        </authorList>
    </citation>
    <scope>NUCLEOTIDE SEQUENCE [LARGE SCALE GENOMIC DNA]</scope>
    <source>
        <strain evidence="1 2">D-24</strain>
    </source>
</reference>
<organism evidence="1 2">
    <name type="scientific">Aequorivita aquimaris</name>
    <dbReference type="NCBI Taxonomy" id="1548749"/>
    <lineage>
        <taxon>Bacteria</taxon>
        <taxon>Pseudomonadati</taxon>
        <taxon>Bacteroidota</taxon>
        <taxon>Flavobacteriia</taxon>
        <taxon>Flavobacteriales</taxon>
        <taxon>Flavobacteriaceae</taxon>
        <taxon>Aequorivita</taxon>
    </lineage>
</organism>
<dbReference type="Proteomes" id="UP000070138">
    <property type="component" value="Unassembled WGS sequence"/>
</dbReference>
<dbReference type="NCBIfam" id="TIGR02436">
    <property type="entry name" value="four helix bundle protein"/>
    <property type="match status" value="1"/>
</dbReference>